<dbReference type="InterPro" id="IPR000504">
    <property type="entry name" value="RRM_dom"/>
</dbReference>
<dbReference type="Proteomes" id="UP001212152">
    <property type="component" value="Unassembled WGS sequence"/>
</dbReference>
<protein>
    <recommendedName>
        <fullName evidence="3">RRM domain-containing protein</fullName>
    </recommendedName>
</protein>
<feature type="compositionally biased region" description="Low complexity" evidence="2">
    <location>
        <begin position="391"/>
        <end position="402"/>
    </location>
</feature>
<accession>A0AAD5XM91</accession>
<proteinExistence type="predicted"/>
<feature type="compositionally biased region" description="Polar residues" evidence="2">
    <location>
        <begin position="727"/>
        <end position="741"/>
    </location>
</feature>
<evidence type="ECO:0000313" key="4">
    <source>
        <dbReference type="EMBL" id="KAJ3176987.1"/>
    </source>
</evidence>
<feature type="compositionally biased region" description="Basic residues" evidence="2">
    <location>
        <begin position="407"/>
        <end position="420"/>
    </location>
</feature>
<feature type="region of interest" description="Disordered" evidence="2">
    <location>
        <begin position="335"/>
        <end position="441"/>
    </location>
</feature>
<feature type="compositionally biased region" description="Gly residues" evidence="2">
    <location>
        <begin position="144"/>
        <end position="154"/>
    </location>
</feature>
<sequence>MSESLNDPAQSTAGPQSLSVLVAESKIESPSPAVLPETASTMNRRPPGSPGRGSGHVPPAHEHMPPYFPQGSGGRPPAPGPHGHPHQHPQHQNPFGFPPHHVPFDGPGPQGMNNAGSFYGGPRPGPGHHAHPGPFPPPGPYGPGPGFGPRGGSRGPHFPNDPRQPGNFAPHPHDNGGQRYSPSHPTALDGPPHPRNGPPANFQQHGGGPGPGGAQQFNRHGPGGPPHGSSGPGGPPAVATRTPPPPTATFDYHPTHWVTFQAPSDVISSMPPYSRLFLGNLASERTDRAELARIFAPYGNIAEIVLKGSFGFVQFDSPEACTRATSESGRKLAGLSMDVKVSREKNATRREAVRGGPANRRRGTTDHAGPTRRSPPRGRANDRDRPRGNRNRSSSYSSTSSRGSDRHGHRRDSPRRRRRSASVSPDRKASKWGPPDVGRREVVLPTPTMSAPPVATGVFSLASRTGSAVPECQIIVLSDMDRNYIGQVEAIIRNAGIKADVINMNAGMSVHDIVYQMMAEGCRGVLFLERKHAVSKTCSLQIFQVGNTVAEYENVNPEIAALLLIRDRSVRPVIQPALPAGPQNNIASVLATLLGQQAQPQAAAAGAAGGGMDAQMLVTLMATLQQQQQQQQQQLAQLSQSLGAQTGGPGGGNPLAALAGLGGLAGLVQQQQPQSQAIAAQPPHQQQQNLAGLLSLLAGQGGGAASQQQNLAQQQQQQRQQTQSQQFLRSNMAASPMQSPVTPVAGANGGAFPQTGAGSGGNPSAMAGQQQQQQQPQTQVAELLNRLKSLQQLHPGAGAGGAARS</sequence>
<evidence type="ECO:0000313" key="5">
    <source>
        <dbReference type="Proteomes" id="UP001212152"/>
    </source>
</evidence>
<dbReference type="SUPFAM" id="SSF52954">
    <property type="entry name" value="Class II aaRS ABD-related"/>
    <property type="match status" value="1"/>
</dbReference>
<feature type="domain" description="RRM" evidence="3">
    <location>
        <begin position="274"/>
        <end position="344"/>
    </location>
</feature>
<reference evidence="4" key="1">
    <citation type="submission" date="2020-05" db="EMBL/GenBank/DDBJ databases">
        <title>Phylogenomic resolution of chytrid fungi.</title>
        <authorList>
            <person name="Stajich J.E."/>
            <person name="Amses K."/>
            <person name="Simmons R."/>
            <person name="Seto K."/>
            <person name="Myers J."/>
            <person name="Bonds A."/>
            <person name="Quandt C.A."/>
            <person name="Barry K."/>
            <person name="Liu P."/>
            <person name="Grigoriev I."/>
            <person name="Longcore J.E."/>
            <person name="James T.Y."/>
        </authorList>
    </citation>
    <scope>NUCLEOTIDE SEQUENCE</scope>
    <source>
        <strain evidence="4">JEL0379</strain>
    </source>
</reference>
<name>A0AAD5XM91_9FUNG</name>
<dbReference type="GO" id="GO:0003723">
    <property type="term" value="F:RNA binding"/>
    <property type="evidence" value="ECO:0007669"/>
    <property type="project" value="UniProtKB-UniRule"/>
</dbReference>
<dbReference type="Gene3D" id="3.30.70.330">
    <property type="match status" value="1"/>
</dbReference>
<feature type="compositionally biased region" description="Basic and acidic residues" evidence="2">
    <location>
        <begin position="340"/>
        <end position="353"/>
    </location>
</feature>
<gene>
    <name evidence="4" type="ORF">HDU87_004702</name>
</gene>
<feature type="compositionally biased region" description="Low complexity" evidence="2">
    <location>
        <begin position="769"/>
        <end position="779"/>
    </location>
</feature>
<dbReference type="InterPro" id="IPR012677">
    <property type="entry name" value="Nucleotide-bd_a/b_plait_sf"/>
</dbReference>
<dbReference type="SUPFAM" id="SSF54928">
    <property type="entry name" value="RNA-binding domain, RBD"/>
    <property type="match status" value="1"/>
</dbReference>
<organism evidence="4 5">
    <name type="scientific">Geranomyces variabilis</name>
    <dbReference type="NCBI Taxonomy" id="109894"/>
    <lineage>
        <taxon>Eukaryota</taxon>
        <taxon>Fungi</taxon>
        <taxon>Fungi incertae sedis</taxon>
        <taxon>Chytridiomycota</taxon>
        <taxon>Chytridiomycota incertae sedis</taxon>
        <taxon>Chytridiomycetes</taxon>
        <taxon>Spizellomycetales</taxon>
        <taxon>Powellomycetaceae</taxon>
        <taxon>Geranomyces</taxon>
    </lineage>
</organism>
<dbReference type="AlphaFoldDB" id="A0AAD5XM91"/>
<dbReference type="PANTHER" id="PTHR23295:SF6">
    <property type="entry name" value="NEOSIN, ISOFORM A"/>
    <property type="match status" value="1"/>
</dbReference>
<dbReference type="EMBL" id="JADGJQ010000036">
    <property type="protein sequence ID" value="KAJ3176987.1"/>
    <property type="molecule type" value="Genomic_DNA"/>
</dbReference>
<feature type="region of interest" description="Disordered" evidence="2">
    <location>
        <begin position="1"/>
        <end position="248"/>
    </location>
</feature>
<dbReference type="Pfam" id="PF00076">
    <property type="entry name" value="RRM_1"/>
    <property type="match status" value="1"/>
</dbReference>
<comment type="caution">
    <text evidence="4">The sequence shown here is derived from an EMBL/GenBank/DDBJ whole genome shotgun (WGS) entry which is preliminary data.</text>
</comment>
<dbReference type="PROSITE" id="PS50102">
    <property type="entry name" value="RRM"/>
    <property type="match status" value="1"/>
</dbReference>
<evidence type="ECO:0000259" key="3">
    <source>
        <dbReference type="PROSITE" id="PS50102"/>
    </source>
</evidence>
<feature type="region of interest" description="Disordered" evidence="2">
    <location>
        <begin position="705"/>
        <end position="781"/>
    </location>
</feature>
<feature type="compositionally biased region" description="Polar residues" evidence="2">
    <location>
        <begin position="1"/>
        <end position="19"/>
    </location>
</feature>
<evidence type="ECO:0000256" key="1">
    <source>
        <dbReference type="PROSITE-ProRule" id="PRU00176"/>
    </source>
</evidence>
<dbReference type="InterPro" id="IPR035979">
    <property type="entry name" value="RBD_domain_sf"/>
</dbReference>
<feature type="compositionally biased region" description="Low complexity" evidence="2">
    <location>
        <begin position="705"/>
        <end position="726"/>
    </location>
</feature>
<dbReference type="InterPro" id="IPR052600">
    <property type="entry name" value="Nuc_rcpt_coact/corep"/>
</dbReference>
<dbReference type="PANTHER" id="PTHR23295">
    <property type="entry name" value="NUCLEAR RECEPTOR COACTIVATOR 5-RELATED"/>
    <property type="match status" value="1"/>
</dbReference>
<keyword evidence="1" id="KW-0694">RNA-binding</keyword>
<keyword evidence="5" id="KW-1185">Reference proteome</keyword>
<evidence type="ECO:0000256" key="2">
    <source>
        <dbReference type="SAM" id="MobiDB-lite"/>
    </source>
</evidence>
<dbReference type="InterPro" id="IPR036621">
    <property type="entry name" value="Anticodon-bd_dom_sf"/>
</dbReference>
<dbReference type="Gene3D" id="3.40.50.800">
    <property type="entry name" value="Anticodon-binding domain"/>
    <property type="match status" value="1"/>
</dbReference>
<dbReference type="SMART" id="SM00360">
    <property type="entry name" value="RRM"/>
    <property type="match status" value="1"/>
</dbReference>
<feature type="compositionally biased region" description="Pro residues" evidence="2">
    <location>
        <begin position="133"/>
        <end position="143"/>
    </location>
</feature>